<evidence type="ECO:0000256" key="11">
    <source>
        <dbReference type="ARBA" id="ARBA00023152"/>
    </source>
</evidence>
<dbReference type="FunFam" id="3.40.50.1260:FF:000006">
    <property type="entry name" value="Phosphoglycerate kinase"/>
    <property type="match status" value="1"/>
</dbReference>
<dbReference type="Gene3D" id="3.40.50.1260">
    <property type="entry name" value="Phosphoglycerate kinase, N-terminal domain"/>
    <property type="match status" value="2"/>
</dbReference>
<dbReference type="InterPro" id="IPR036043">
    <property type="entry name" value="Phosphoglycerate_kinase_sf"/>
</dbReference>
<feature type="binding site" evidence="12">
    <location>
        <position position="150"/>
    </location>
    <ligand>
        <name>substrate</name>
    </ligand>
</feature>
<keyword evidence="8 12" id="KW-0547">Nucleotide-binding</keyword>
<comment type="caution">
    <text evidence="16">The sequence shown here is derived from an EMBL/GenBank/DDBJ whole genome shotgun (WGS) entry which is preliminary data.</text>
</comment>
<dbReference type="InterPro" id="IPR015824">
    <property type="entry name" value="Phosphoglycerate_kinase_N"/>
</dbReference>
<dbReference type="PANTHER" id="PTHR11406">
    <property type="entry name" value="PHOSPHOGLYCERATE KINASE"/>
    <property type="match status" value="1"/>
</dbReference>
<evidence type="ECO:0000256" key="5">
    <source>
        <dbReference type="ARBA" id="ARBA00013061"/>
    </source>
</evidence>
<evidence type="ECO:0000256" key="10">
    <source>
        <dbReference type="ARBA" id="ARBA00022840"/>
    </source>
</evidence>
<dbReference type="GO" id="GO:0005524">
    <property type="term" value="F:ATP binding"/>
    <property type="evidence" value="ECO:0007669"/>
    <property type="project" value="UniProtKB-KW"/>
</dbReference>
<keyword evidence="7 12" id="KW-0808">Transferase</keyword>
<dbReference type="GO" id="GO:0004618">
    <property type="term" value="F:phosphoglycerate kinase activity"/>
    <property type="evidence" value="ECO:0007669"/>
    <property type="project" value="UniProtKB-UniRule"/>
</dbReference>
<feature type="binding site" evidence="12">
    <location>
        <position position="35"/>
    </location>
    <ligand>
        <name>substrate</name>
    </ligand>
</feature>
<dbReference type="EMBL" id="BMIL01000008">
    <property type="protein sequence ID" value="GGC69877.1"/>
    <property type="molecule type" value="Genomic_DNA"/>
</dbReference>
<dbReference type="GO" id="GO:0043531">
    <property type="term" value="F:ADP binding"/>
    <property type="evidence" value="ECO:0007669"/>
    <property type="project" value="TreeGrafter"/>
</dbReference>
<comment type="subunit">
    <text evidence="4 12">Monomer.</text>
</comment>
<evidence type="ECO:0000256" key="15">
    <source>
        <dbReference type="RuleBase" id="RU000532"/>
    </source>
</evidence>
<dbReference type="GO" id="GO:0006096">
    <property type="term" value="P:glycolytic process"/>
    <property type="evidence" value="ECO:0007669"/>
    <property type="project" value="UniProtKB-UniRule"/>
</dbReference>
<feature type="binding site" evidence="12 14">
    <location>
        <position position="202"/>
    </location>
    <ligand>
        <name>ATP</name>
        <dbReference type="ChEBI" id="CHEBI:30616"/>
    </ligand>
</feature>
<comment type="subcellular location">
    <subcellularLocation>
        <location evidence="12">Cytoplasm</location>
    </subcellularLocation>
</comment>
<name>A0A916XG94_9SPHI</name>
<feature type="binding site" evidence="12 13">
    <location>
        <begin position="19"/>
        <end position="21"/>
    </location>
    <ligand>
        <name>substrate</name>
    </ligand>
</feature>
<accession>A0A916XG94</accession>
<feature type="binding site" evidence="13">
    <location>
        <position position="117"/>
    </location>
    <ligand>
        <name>(2R)-3-phosphoglycerate</name>
        <dbReference type="ChEBI" id="CHEBI:58272"/>
    </ligand>
</feature>
<dbReference type="Pfam" id="PF00162">
    <property type="entry name" value="PGK"/>
    <property type="match status" value="1"/>
</dbReference>
<sequence length="397" mass="42767">MNTVDQCNFKDKKALVRVDFNVPLDKEYNITDDKRMRAAIPTISKIIKDGGAVILMSHLGRPKGGPEEKYSLKHILGDLSRMLDIEVKFADDCVGKEAVDKAANLMPGQVLLLENLRFYKEEEKGDRDFAEKLAKLGNVYVNDAFGTAHRAHASTAIVAEFFPTEKYFGYLMAEELKNAEKVNEGADKPFTAIMGGAKVSDKILLIESLLNKVDNLIIGGGMAYTFAKAQGGEIGTSLLEADLMPLCLELIEKAKSKGVNLVLPIDTVIADKFDNEAQKDTVDSGQVPADWMGLDIGPKSIALFTETIKNSKTLLWNGPMGVFEMENFAVGTRAIADAVVAATKESGAFSLIGGGDSAAAIAKFGLEDEVSFVSTGGGALLEYMEGKELPGVKAINA</sequence>
<dbReference type="HAMAP" id="MF_00145">
    <property type="entry name" value="Phosphoglyc_kinase"/>
    <property type="match status" value="1"/>
</dbReference>
<dbReference type="SUPFAM" id="SSF53748">
    <property type="entry name" value="Phosphoglycerate kinase"/>
    <property type="match status" value="1"/>
</dbReference>
<dbReference type="InterPro" id="IPR001576">
    <property type="entry name" value="Phosphoglycerate_kinase"/>
</dbReference>
<dbReference type="GO" id="GO:0005829">
    <property type="term" value="C:cytosol"/>
    <property type="evidence" value="ECO:0007669"/>
    <property type="project" value="TreeGrafter"/>
</dbReference>
<keyword evidence="17" id="KW-1185">Reference proteome</keyword>
<dbReference type="AlphaFoldDB" id="A0A916XG94"/>
<evidence type="ECO:0000313" key="16">
    <source>
        <dbReference type="EMBL" id="GGC69877.1"/>
    </source>
</evidence>
<feature type="binding site" evidence="13">
    <location>
        <position position="150"/>
    </location>
    <ligand>
        <name>(2R)-3-phosphoglycerate</name>
        <dbReference type="ChEBI" id="CHEBI:58272"/>
    </ligand>
</feature>
<dbReference type="PIRSF" id="PIRSF000724">
    <property type="entry name" value="Pgk"/>
    <property type="match status" value="1"/>
</dbReference>
<feature type="binding site" evidence="12 14">
    <location>
        <position position="324"/>
    </location>
    <ligand>
        <name>ATP</name>
        <dbReference type="ChEBI" id="CHEBI:30616"/>
    </ligand>
</feature>
<organism evidence="16 17">
    <name type="scientific">Pedobacter quisquiliarum</name>
    <dbReference type="NCBI Taxonomy" id="1834438"/>
    <lineage>
        <taxon>Bacteria</taxon>
        <taxon>Pseudomonadati</taxon>
        <taxon>Bacteroidota</taxon>
        <taxon>Sphingobacteriia</taxon>
        <taxon>Sphingobacteriales</taxon>
        <taxon>Sphingobacteriaceae</taxon>
        <taxon>Pedobacter</taxon>
    </lineage>
</organism>
<gene>
    <name evidence="12 16" type="primary">pgk</name>
    <name evidence="16" type="ORF">GCM10011387_24130</name>
</gene>
<dbReference type="Proteomes" id="UP000651668">
    <property type="component" value="Unassembled WGS sequence"/>
</dbReference>
<dbReference type="PANTHER" id="PTHR11406:SF23">
    <property type="entry name" value="PHOSPHOGLYCERATE KINASE 1, CHLOROPLASTIC-RELATED"/>
    <property type="match status" value="1"/>
</dbReference>
<dbReference type="PRINTS" id="PR00477">
    <property type="entry name" value="PHGLYCKINASE"/>
</dbReference>
<feature type="binding site" evidence="12 14">
    <location>
        <position position="293"/>
    </location>
    <ligand>
        <name>ATP</name>
        <dbReference type="ChEBI" id="CHEBI:30616"/>
    </ligand>
</feature>
<keyword evidence="12" id="KW-0963">Cytoplasm</keyword>
<evidence type="ECO:0000256" key="9">
    <source>
        <dbReference type="ARBA" id="ARBA00022777"/>
    </source>
</evidence>
<dbReference type="GO" id="GO:0006094">
    <property type="term" value="P:gluconeogenesis"/>
    <property type="evidence" value="ECO:0007669"/>
    <property type="project" value="TreeGrafter"/>
</dbReference>
<reference evidence="16" key="2">
    <citation type="submission" date="2020-09" db="EMBL/GenBank/DDBJ databases">
        <authorList>
            <person name="Sun Q."/>
            <person name="Zhou Y."/>
        </authorList>
    </citation>
    <scope>NUCLEOTIDE SEQUENCE</scope>
    <source>
        <strain evidence="16">CGMCC 1.15343</strain>
    </source>
</reference>
<dbReference type="FunFam" id="3.40.50.1260:FF:000003">
    <property type="entry name" value="Phosphoglycerate kinase"/>
    <property type="match status" value="1"/>
</dbReference>
<evidence type="ECO:0000256" key="3">
    <source>
        <dbReference type="ARBA" id="ARBA00008982"/>
    </source>
</evidence>
<evidence type="ECO:0000256" key="8">
    <source>
        <dbReference type="ARBA" id="ARBA00022741"/>
    </source>
</evidence>
<feature type="binding site" evidence="12 14">
    <location>
        <begin position="354"/>
        <end position="357"/>
    </location>
    <ligand>
        <name>ATP</name>
        <dbReference type="ChEBI" id="CHEBI:30616"/>
    </ligand>
</feature>
<evidence type="ECO:0000256" key="4">
    <source>
        <dbReference type="ARBA" id="ARBA00011245"/>
    </source>
</evidence>
<feature type="binding site" evidence="13">
    <location>
        <position position="35"/>
    </location>
    <ligand>
        <name>(2R)-3-phosphoglycerate</name>
        <dbReference type="ChEBI" id="CHEBI:58272"/>
    </ligand>
</feature>
<proteinExistence type="inferred from homology"/>
<feature type="binding site" evidence="12">
    <location>
        <position position="117"/>
    </location>
    <ligand>
        <name>substrate</name>
    </ligand>
</feature>
<evidence type="ECO:0000256" key="7">
    <source>
        <dbReference type="ARBA" id="ARBA00022679"/>
    </source>
</evidence>
<evidence type="ECO:0000256" key="13">
    <source>
        <dbReference type="PIRSR" id="PIRSR000724-1"/>
    </source>
</evidence>
<reference evidence="16" key="1">
    <citation type="journal article" date="2014" name="Int. J. Syst. Evol. Microbiol.">
        <title>Complete genome sequence of Corynebacterium casei LMG S-19264T (=DSM 44701T), isolated from a smear-ripened cheese.</title>
        <authorList>
            <consortium name="US DOE Joint Genome Institute (JGI-PGF)"/>
            <person name="Walter F."/>
            <person name="Albersmeier A."/>
            <person name="Kalinowski J."/>
            <person name="Ruckert C."/>
        </authorList>
    </citation>
    <scope>NUCLEOTIDE SEQUENCE</scope>
    <source>
        <strain evidence="16">CGMCC 1.15343</strain>
    </source>
</reference>
<keyword evidence="9 12" id="KW-0418">Kinase</keyword>
<protein>
    <recommendedName>
        <fullName evidence="6 12">Phosphoglycerate kinase</fullName>
        <ecNumber evidence="5 12">2.7.2.3</ecNumber>
    </recommendedName>
</protein>
<comment type="pathway">
    <text evidence="2 12">Carbohydrate degradation; glycolysis; pyruvate from D-glyceraldehyde 3-phosphate: step 2/5.</text>
</comment>
<comment type="similarity">
    <text evidence="3 12 15">Belongs to the phosphoglycerate kinase family.</text>
</comment>
<evidence type="ECO:0000256" key="6">
    <source>
        <dbReference type="ARBA" id="ARBA00016471"/>
    </source>
</evidence>
<comment type="catalytic activity">
    <reaction evidence="1 12 15">
        <text>(2R)-3-phosphoglycerate + ATP = (2R)-3-phospho-glyceroyl phosphate + ADP</text>
        <dbReference type="Rhea" id="RHEA:14801"/>
        <dbReference type="ChEBI" id="CHEBI:30616"/>
        <dbReference type="ChEBI" id="CHEBI:57604"/>
        <dbReference type="ChEBI" id="CHEBI:58272"/>
        <dbReference type="ChEBI" id="CHEBI:456216"/>
        <dbReference type="EC" id="2.7.2.3"/>
    </reaction>
</comment>
<dbReference type="RefSeq" id="WP_188627167.1">
    <property type="nucleotide sequence ID" value="NZ_BMIL01000008.1"/>
</dbReference>
<evidence type="ECO:0000256" key="12">
    <source>
        <dbReference type="HAMAP-Rule" id="MF_00145"/>
    </source>
</evidence>
<dbReference type="EC" id="2.7.2.3" evidence="5 12"/>
<evidence type="ECO:0000256" key="14">
    <source>
        <dbReference type="PIRSR" id="PIRSR000724-2"/>
    </source>
</evidence>
<keyword evidence="11 12" id="KW-0324">Glycolysis</keyword>
<evidence type="ECO:0000256" key="2">
    <source>
        <dbReference type="ARBA" id="ARBA00004838"/>
    </source>
</evidence>
<keyword evidence="10 12" id="KW-0067">ATP-binding</keyword>
<dbReference type="CDD" id="cd00318">
    <property type="entry name" value="Phosphoglycerate_kinase"/>
    <property type="match status" value="1"/>
</dbReference>
<feature type="binding site" evidence="12 13">
    <location>
        <begin position="58"/>
        <end position="61"/>
    </location>
    <ligand>
        <name>substrate</name>
    </ligand>
</feature>
<evidence type="ECO:0000256" key="1">
    <source>
        <dbReference type="ARBA" id="ARBA00000642"/>
    </source>
</evidence>
<evidence type="ECO:0000313" key="17">
    <source>
        <dbReference type="Proteomes" id="UP000651668"/>
    </source>
</evidence>